<evidence type="ECO:0000256" key="1">
    <source>
        <dbReference type="SAM" id="MobiDB-lite"/>
    </source>
</evidence>
<gene>
    <name evidence="3" type="ORF">Pfra01_002622600</name>
</gene>
<dbReference type="InterPro" id="IPR036397">
    <property type="entry name" value="RNaseH_sf"/>
</dbReference>
<dbReference type="OrthoDB" id="128060at2759"/>
<name>A0A9W7D634_9STRA</name>
<feature type="domain" description="Integrase catalytic" evidence="2">
    <location>
        <begin position="1"/>
        <end position="78"/>
    </location>
</feature>
<dbReference type="PROSITE" id="PS50994">
    <property type="entry name" value="INTEGRASE"/>
    <property type="match status" value="1"/>
</dbReference>
<reference evidence="3" key="1">
    <citation type="submission" date="2023-04" db="EMBL/GenBank/DDBJ databases">
        <title>Phytophthora fragariaefolia NBRC 109709.</title>
        <authorList>
            <person name="Ichikawa N."/>
            <person name="Sato H."/>
            <person name="Tonouchi N."/>
        </authorList>
    </citation>
    <scope>NUCLEOTIDE SEQUENCE</scope>
    <source>
        <strain evidence="3">NBRC 109709</strain>
    </source>
</reference>
<comment type="caution">
    <text evidence="3">The sequence shown here is derived from an EMBL/GenBank/DDBJ whole genome shotgun (WGS) entry which is preliminary data.</text>
</comment>
<keyword evidence="4" id="KW-1185">Reference proteome</keyword>
<dbReference type="PANTHER" id="PTHR42648">
    <property type="entry name" value="TRANSPOSASE, PUTATIVE-RELATED"/>
    <property type="match status" value="1"/>
</dbReference>
<dbReference type="GO" id="GO:0015074">
    <property type="term" value="P:DNA integration"/>
    <property type="evidence" value="ECO:0007669"/>
    <property type="project" value="InterPro"/>
</dbReference>
<dbReference type="SUPFAM" id="SSF53098">
    <property type="entry name" value="Ribonuclease H-like"/>
    <property type="match status" value="1"/>
</dbReference>
<protein>
    <submittedName>
        <fullName evidence="3">Unnamed protein product</fullName>
    </submittedName>
</protein>
<dbReference type="InterPro" id="IPR001584">
    <property type="entry name" value="Integrase_cat-core"/>
</dbReference>
<evidence type="ECO:0000313" key="3">
    <source>
        <dbReference type="EMBL" id="GMF60514.1"/>
    </source>
</evidence>
<evidence type="ECO:0000313" key="4">
    <source>
        <dbReference type="Proteomes" id="UP001165121"/>
    </source>
</evidence>
<feature type="region of interest" description="Disordered" evidence="1">
    <location>
        <begin position="1"/>
        <end position="23"/>
    </location>
</feature>
<accession>A0A9W7D634</accession>
<dbReference type="AlphaFoldDB" id="A0A9W7D634"/>
<dbReference type="Gene3D" id="3.30.420.10">
    <property type="entry name" value="Ribonuclease H-like superfamily/Ribonuclease H"/>
    <property type="match status" value="1"/>
</dbReference>
<dbReference type="GO" id="GO:0003676">
    <property type="term" value="F:nucleic acid binding"/>
    <property type="evidence" value="ECO:0007669"/>
    <property type="project" value="InterPro"/>
</dbReference>
<evidence type="ECO:0000259" key="2">
    <source>
        <dbReference type="PROSITE" id="PS50994"/>
    </source>
</evidence>
<dbReference type="Proteomes" id="UP001165121">
    <property type="component" value="Unassembled WGS sequence"/>
</dbReference>
<dbReference type="InterPro" id="IPR012337">
    <property type="entry name" value="RNaseH-like_sf"/>
</dbReference>
<proteinExistence type="predicted"/>
<sequence>MSGVRHQKSAVKNQAANGKAKRMHKTVMNMVRCMLFAPGLALSFWEDAAEYATYKLNRNPTRANSDRKSPLEVHRMFPIMTKFESGSKYSEMYQENGTRVDQIDQGT</sequence>
<dbReference type="InterPro" id="IPR039537">
    <property type="entry name" value="Retrotran_Ty1/copia-like"/>
</dbReference>
<dbReference type="EMBL" id="BSXT01005476">
    <property type="protein sequence ID" value="GMF60514.1"/>
    <property type="molecule type" value="Genomic_DNA"/>
</dbReference>
<organism evidence="3 4">
    <name type="scientific">Phytophthora fragariaefolia</name>
    <dbReference type="NCBI Taxonomy" id="1490495"/>
    <lineage>
        <taxon>Eukaryota</taxon>
        <taxon>Sar</taxon>
        <taxon>Stramenopiles</taxon>
        <taxon>Oomycota</taxon>
        <taxon>Peronosporomycetes</taxon>
        <taxon>Peronosporales</taxon>
        <taxon>Peronosporaceae</taxon>
        <taxon>Phytophthora</taxon>
    </lineage>
</organism>
<dbReference type="PANTHER" id="PTHR42648:SF28">
    <property type="entry name" value="TRANSPOSON-ENCODED PROTEIN WITH RIBONUCLEASE H-LIKE AND RETROVIRUS ZINC FINGER-LIKE DOMAINS"/>
    <property type="match status" value="1"/>
</dbReference>